<dbReference type="Gene3D" id="3.40.50.1820">
    <property type="entry name" value="alpha/beta hydrolase"/>
    <property type="match status" value="1"/>
</dbReference>
<dbReference type="InterPro" id="IPR029058">
    <property type="entry name" value="AB_hydrolase_fold"/>
</dbReference>
<evidence type="ECO:0000259" key="1">
    <source>
        <dbReference type="Pfam" id="PF12697"/>
    </source>
</evidence>
<dbReference type="GO" id="GO:0016787">
    <property type="term" value="F:hydrolase activity"/>
    <property type="evidence" value="ECO:0007669"/>
    <property type="project" value="UniProtKB-KW"/>
</dbReference>
<dbReference type="Proteomes" id="UP001230289">
    <property type="component" value="Unassembled WGS sequence"/>
</dbReference>
<organism evidence="2 3">
    <name type="scientific">Microbacterium capsulatum</name>
    <dbReference type="NCBI Taxonomy" id="3041921"/>
    <lineage>
        <taxon>Bacteria</taxon>
        <taxon>Bacillati</taxon>
        <taxon>Actinomycetota</taxon>
        <taxon>Actinomycetes</taxon>
        <taxon>Micrococcales</taxon>
        <taxon>Microbacteriaceae</taxon>
        <taxon>Microbacterium</taxon>
    </lineage>
</organism>
<comment type="caution">
    <text evidence="2">The sequence shown here is derived from an EMBL/GenBank/DDBJ whole genome shotgun (WGS) entry which is preliminary data.</text>
</comment>
<protein>
    <submittedName>
        <fullName evidence="2">Alpha/beta fold hydrolase</fullName>
    </submittedName>
</protein>
<reference evidence="2 3" key="1">
    <citation type="submission" date="2023-08" db="EMBL/GenBank/DDBJ databases">
        <title>Microbacterium sp. nov., isolated from a waste landfill.</title>
        <authorList>
            <person name="Wen W."/>
        </authorList>
    </citation>
    <scope>NUCLEOTIDE SEQUENCE [LARGE SCALE GENOMIC DNA]</scope>
    <source>
        <strain evidence="2 3">ASV81</strain>
    </source>
</reference>
<dbReference type="InterPro" id="IPR053145">
    <property type="entry name" value="AB_hydrolase_Est10"/>
</dbReference>
<dbReference type="InterPro" id="IPR000073">
    <property type="entry name" value="AB_hydrolase_1"/>
</dbReference>
<keyword evidence="2" id="KW-0378">Hydrolase</keyword>
<proteinExistence type="predicted"/>
<dbReference type="EMBL" id="JAVFCB010000002">
    <property type="protein sequence ID" value="MDQ4213039.1"/>
    <property type="molecule type" value="Genomic_DNA"/>
</dbReference>
<dbReference type="SUPFAM" id="SSF53474">
    <property type="entry name" value="alpha/beta-Hydrolases"/>
    <property type="match status" value="1"/>
</dbReference>
<accession>A0ABU0XD51</accession>
<dbReference type="Pfam" id="PF12697">
    <property type="entry name" value="Abhydrolase_6"/>
    <property type="match status" value="1"/>
</dbReference>
<evidence type="ECO:0000313" key="3">
    <source>
        <dbReference type="Proteomes" id="UP001230289"/>
    </source>
</evidence>
<feature type="domain" description="AB hydrolase-1" evidence="1">
    <location>
        <begin position="32"/>
        <end position="296"/>
    </location>
</feature>
<gene>
    <name evidence="2" type="ORF">RBR11_03845</name>
</gene>
<dbReference type="PANTHER" id="PTHR43265">
    <property type="entry name" value="ESTERASE ESTD"/>
    <property type="match status" value="1"/>
</dbReference>
<evidence type="ECO:0000313" key="2">
    <source>
        <dbReference type="EMBL" id="MDQ4213039.1"/>
    </source>
</evidence>
<dbReference type="RefSeq" id="WP_308487983.1">
    <property type="nucleotide sequence ID" value="NZ_JAVFCB010000002.1"/>
</dbReference>
<dbReference type="PANTHER" id="PTHR43265:SF1">
    <property type="entry name" value="ESTERASE ESTD"/>
    <property type="match status" value="1"/>
</dbReference>
<keyword evidence="3" id="KW-1185">Reference proteome</keyword>
<name>A0ABU0XD51_9MICO</name>
<sequence length="331" mass="34285">MTHSVEATWTLDGIDIFGTITKPTGDGPFPAVVLVAGSGPTDRDWNSPLLPGTNGSGRLLAEELAENGFASMRYDKRASGPHVMQNLPRLSGTFSMASHLAELGAAVDALVADPAIDRTRVVGLGNSEGCLHVLHYAVTGAAVGAVGLAVPFAGAVLTGPPGRSVGQVLDMQLAAAAAAMPDGERILVLVREAMARFSGGGAMDPDPAIPDDVANVLRSFDAPANLPFARELWAESAADDLARVAIPTLVLIGGKDLQIDATADGDPLRVAAAGNVHVSFAFPPDANHVLKHEPRPRVEIVPGSNYNEDGAQLDPGAVATIVDWLRQILVV</sequence>